<proteinExistence type="predicted"/>
<evidence type="ECO:0000313" key="3">
    <source>
        <dbReference type="Proteomes" id="UP000694422"/>
    </source>
</evidence>
<protein>
    <submittedName>
        <fullName evidence="2">Uncharacterized protein</fullName>
    </submittedName>
</protein>
<accession>A0A8C9PWG2</accession>
<sequence>MMSKPTISMWTFNGNGKLGNNFYKETEGSIAGAHEKCWAQKAESSSQTNTKTNCPEHDALAKKIQHHPDRHKTLKELEALRKESAHLSQTQESTGDKQELKQKQPHVLLIPSTPFSKPWKMTKSSKTEAQETNMDRLIPIPKGTDRAW</sequence>
<feature type="region of interest" description="Disordered" evidence="1">
    <location>
        <begin position="81"/>
        <end position="148"/>
    </location>
</feature>
<reference evidence="2" key="2">
    <citation type="submission" date="2025-09" db="UniProtKB">
        <authorList>
            <consortium name="Ensembl"/>
        </authorList>
    </citation>
    <scope>IDENTIFICATION</scope>
</reference>
<dbReference type="Ensembl" id="ENSSDAT00000014816.1">
    <property type="protein sequence ID" value="ENSSDAP00000013086.1"/>
    <property type="gene ID" value="ENSSDAG00000011802.1"/>
</dbReference>
<name>A0A8C9PWG2_SPEDA</name>
<evidence type="ECO:0000313" key="2">
    <source>
        <dbReference type="Ensembl" id="ENSSDAP00000013086.1"/>
    </source>
</evidence>
<dbReference type="Proteomes" id="UP000694422">
    <property type="component" value="Unplaced"/>
</dbReference>
<organism evidence="2 3">
    <name type="scientific">Spermophilus dauricus</name>
    <name type="common">Daurian ground squirrel</name>
    <dbReference type="NCBI Taxonomy" id="99837"/>
    <lineage>
        <taxon>Eukaryota</taxon>
        <taxon>Metazoa</taxon>
        <taxon>Chordata</taxon>
        <taxon>Craniata</taxon>
        <taxon>Vertebrata</taxon>
        <taxon>Euteleostomi</taxon>
        <taxon>Mammalia</taxon>
        <taxon>Eutheria</taxon>
        <taxon>Euarchontoglires</taxon>
        <taxon>Glires</taxon>
        <taxon>Rodentia</taxon>
        <taxon>Sciuromorpha</taxon>
        <taxon>Sciuridae</taxon>
        <taxon>Xerinae</taxon>
        <taxon>Marmotini</taxon>
        <taxon>Spermophilus</taxon>
    </lineage>
</organism>
<evidence type="ECO:0000256" key="1">
    <source>
        <dbReference type="SAM" id="MobiDB-lite"/>
    </source>
</evidence>
<reference evidence="2" key="1">
    <citation type="submission" date="2025-08" db="UniProtKB">
        <authorList>
            <consortium name="Ensembl"/>
        </authorList>
    </citation>
    <scope>IDENTIFICATION</scope>
</reference>
<dbReference type="AlphaFoldDB" id="A0A8C9PWG2"/>
<keyword evidence="3" id="KW-1185">Reference proteome</keyword>